<sequence>MSEPTTWQKSSFSQEGGECVELASVGGAMALRESDDPGSVLISEHRRVNALLRCIKADLAFPRPR</sequence>
<reference evidence="2 3" key="1">
    <citation type="submission" date="2021-10" db="EMBL/GenBank/DDBJ databases">
        <title>Streptomyces gossypii sp. nov., isolated from soil collected from cotton field.</title>
        <authorList>
            <person name="Ge X."/>
            <person name="Chen X."/>
            <person name="Liu W."/>
        </authorList>
    </citation>
    <scope>NUCLEOTIDE SEQUENCE [LARGE SCALE GENOMIC DNA]</scope>
    <source>
        <strain evidence="2 3">N2-109</strain>
    </source>
</reference>
<organism evidence="2 3">
    <name type="scientific">Streptomyces gossypii</name>
    <dbReference type="NCBI Taxonomy" id="2883101"/>
    <lineage>
        <taxon>Bacteria</taxon>
        <taxon>Bacillati</taxon>
        <taxon>Actinomycetota</taxon>
        <taxon>Actinomycetes</taxon>
        <taxon>Kitasatosporales</taxon>
        <taxon>Streptomycetaceae</taxon>
        <taxon>Streptomyces</taxon>
    </lineage>
</organism>
<dbReference type="InterPro" id="IPR007278">
    <property type="entry name" value="DUF397"/>
</dbReference>
<gene>
    <name evidence="2" type="ORF">LHJ74_22455</name>
</gene>
<keyword evidence="3" id="KW-1185">Reference proteome</keyword>
<dbReference type="Proteomes" id="UP001156389">
    <property type="component" value="Unassembled WGS sequence"/>
</dbReference>
<dbReference type="EMBL" id="JAJAGO010000011">
    <property type="protein sequence ID" value="MCT2592638.1"/>
    <property type="molecule type" value="Genomic_DNA"/>
</dbReference>
<evidence type="ECO:0000259" key="1">
    <source>
        <dbReference type="Pfam" id="PF04149"/>
    </source>
</evidence>
<comment type="caution">
    <text evidence="2">The sequence shown here is derived from an EMBL/GenBank/DDBJ whole genome shotgun (WGS) entry which is preliminary data.</text>
</comment>
<dbReference type="Pfam" id="PF04149">
    <property type="entry name" value="DUF397"/>
    <property type="match status" value="1"/>
</dbReference>
<accession>A0ABT2JY83</accession>
<protein>
    <submittedName>
        <fullName evidence="2">DUF397 domain-containing protein</fullName>
    </submittedName>
</protein>
<evidence type="ECO:0000313" key="2">
    <source>
        <dbReference type="EMBL" id="MCT2592638.1"/>
    </source>
</evidence>
<feature type="domain" description="DUF397" evidence="1">
    <location>
        <begin position="6"/>
        <end position="56"/>
    </location>
</feature>
<name>A0ABT2JY83_9ACTN</name>
<evidence type="ECO:0000313" key="3">
    <source>
        <dbReference type="Proteomes" id="UP001156389"/>
    </source>
</evidence>
<proteinExistence type="predicted"/>
<dbReference type="RefSeq" id="WP_260219972.1">
    <property type="nucleotide sequence ID" value="NZ_JAJAGO010000011.1"/>
</dbReference>